<accession>A0A1M7CXG3</accession>
<comment type="similarity">
    <text evidence="1">Belongs to the short-chain dehydrogenases/reductases (SDR) family.</text>
</comment>
<evidence type="ECO:0000313" key="3">
    <source>
        <dbReference type="EMBL" id="SED76343.1"/>
    </source>
</evidence>
<name>A0A1M7CXG3_9BRAD</name>
<dbReference type="NCBIfam" id="NF005559">
    <property type="entry name" value="PRK07231.1"/>
    <property type="match status" value="1"/>
</dbReference>
<reference evidence="3 4" key="1">
    <citation type="submission" date="2016-10" db="EMBL/GenBank/DDBJ databases">
        <authorList>
            <person name="de Groot N.N."/>
        </authorList>
    </citation>
    <scope>NUCLEOTIDE SEQUENCE [LARGE SCALE GENOMIC DNA]</scope>
    <source>
        <strain evidence="3 4">GAS522</strain>
    </source>
</reference>
<dbReference type="SUPFAM" id="SSF51735">
    <property type="entry name" value="NAD(P)-binding Rossmann-fold domains"/>
    <property type="match status" value="1"/>
</dbReference>
<dbReference type="InterPro" id="IPR036291">
    <property type="entry name" value="NAD(P)-bd_dom_sf"/>
</dbReference>
<dbReference type="OrthoDB" id="9779623at2"/>
<organism evidence="3 4">
    <name type="scientific">Bradyrhizobium lablabi</name>
    <dbReference type="NCBI Taxonomy" id="722472"/>
    <lineage>
        <taxon>Bacteria</taxon>
        <taxon>Pseudomonadati</taxon>
        <taxon>Pseudomonadota</taxon>
        <taxon>Alphaproteobacteria</taxon>
        <taxon>Hyphomicrobiales</taxon>
        <taxon>Nitrobacteraceae</taxon>
        <taxon>Bradyrhizobium</taxon>
    </lineage>
</organism>
<dbReference type="PANTHER" id="PTHR42760">
    <property type="entry name" value="SHORT-CHAIN DEHYDROGENASES/REDUCTASES FAMILY MEMBER"/>
    <property type="match status" value="1"/>
</dbReference>
<dbReference type="EMBL" id="FNTI01000001">
    <property type="protein sequence ID" value="SED76343.1"/>
    <property type="molecule type" value="Genomic_DNA"/>
</dbReference>
<dbReference type="Proteomes" id="UP000183208">
    <property type="component" value="Unassembled WGS sequence"/>
</dbReference>
<dbReference type="PRINTS" id="PR00080">
    <property type="entry name" value="SDRFAMILY"/>
</dbReference>
<dbReference type="PANTHER" id="PTHR42760:SF115">
    <property type="entry name" value="3-OXOACYL-[ACYL-CARRIER-PROTEIN] REDUCTASE FABG"/>
    <property type="match status" value="1"/>
</dbReference>
<keyword evidence="2" id="KW-0560">Oxidoreductase</keyword>
<dbReference type="Gene3D" id="3.40.50.720">
    <property type="entry name" value="NAD(P)-binding Rossmann-like Domain"/>
    <property type="match status" value="1"/>
</dbReference>
<dbReference type="InterPro" id="IPR002347">
    <property type="entry name" value="SDR_fam"/>
</dbReference>
<protein>
    <submittedName>
        <fullName evidence="3">NAD(P)-dependent dehydrogenase, short-chain alcohol dehydrogenase family</fullName>
    </submittedName>
</protein>
<proteinExistence type="inferred from homology"/>
<evidence type="ECO:0000256" key="2">
    <source>
        <dbReference type="ARBA" id="ARBA00023002"/>
    </source>
</evidence>
<dbReference type="RefSeq" id="WP_074824893.1">
    <property type="nucleotide sequence ID" value="NZ_FNTI01000001.1"/>
</dbReference>
<gene>
    <name evidence="3" type="ORF">SAMN05444171_5078</name>
</gene>
<dbReference type="FunFam" id="3.40.50.720:FF:000084">
    <property type="entry name" value="Short-chain dehydrogenase reductase"/>
    <property type="match status" value="1"/>
</dbReference>
<evidence type="ECO:0000256" key="1">
    <source>
        <dbReference type="ARBA" id="ARBA00006484"/>
    </source>
</evidence>
<dbReference type="Pfam" id="PF13561">
    <property type="entry name" value="adh_short_C2"/>
    <property type="match status" value="1"/>
</dbReference>
<sequence>MLPQLPNFLLESEIAVVTGGGSGIGRAVALAFAAAGAQVVVLDAHEAAASQVAEELGVYGEAVVADVREAEAIERAFADVALRYGHIDVLFNNAGINRRHPSLELPLDDWNAVVAVNMTGMFICARTAVRHMVPGGRIVNTASMLGLSGGWYPNIAYQATKGAVVNMTRSWAIEWAPLQIRVNAVAPGLVRTPFIAALTDQRDLVAKFEKLTPLGRLAEVDDITGPVLFLASPASAMVTGHILVVDGGMLAQ</sequence>
<dbReference type="PRINTS" id="PR00081">
    <property type="entry name" value="GDHRDH"/>
</dbReference>
<dbReference type="AlphaFoldDB" id="A0A1M7CXG3"/>
<evidence type="ECO:0000313" key="4">
    <source>
        <dbReference type="Proteomes" id="UP000183208"/>
    </source>
</evidence>
<dbReference type="GO" id="GO:0016616">
    <property type="term" value="F:oxidoreductase activity, acting on the CH-OH group of donors, NAD or NADP as acceptor"/>
    <property type="evidence" value="ECO:0007669"/>
    <property type="project" value="TreeGrafter"/>
</dbReference>